<dbReference type="NCBIfam" id="NF033551">
    <property type="entry name" value="transpos_IS1182"/>
    <property type="match status" value="1"/>
</dbReference>
<feature type="domain" description="Transposase InsH N-terminal" evidence="2">
    <location>
        <begin position="9"/>
        <end position="64"/>
    </location>
</feature>
<protein>
    <submittedName>
        <fullName evidence="4">IS1182 family transposase</fullName>
    </submittedName>
</protein>
<evidence type="ECO:0000256" key="1">
    <source>
        <dbReference type="SAM" id="MobiDB-lite"/>
    </source>
</evidence>
<sequence>MSSSSGSVHDPAVLFKMVLIQHLHGLPSLRRTAEEVSLNVAYRWFLGYTLQEETPHFSTVSYNFRHRFTEATADKVFAWILSEAADAGYLSLKAIFIDGTHIKANANTKKQVKEQVPAAAKHYAKELVEEVNVDREAHGKKPFDDDNDPPASPKKHKDNTSEKKLARRKKEKIRIVTKSITDPDCGLFVKGEHKRQFAYEAHTACDKNGFVLETVVTPGNVHDSVVFDEVYDKVTEEQPQVEAVVVDAAYKTPHICKKVFGDGRVLSTAYKRPQTMKNGHKWWKYVYDEFYDCVICPEYQPLKYSTTNRDGYREYRSDPRKCANCPTRERCTRSKDCVKTVQRHIWKDYEVLADDARYTPEYRELYKRRKETIERVFADAKEKHAVRYTQYRGLAQVTNWVKLKFAAMNLKKLAAWKWWDLLPSFCFAIFSLIYVRNPVCA</sequence>
<dbReference type="AlphaFoldDB" id="A0A412AVN9"/>
<evidence type="ECO:0000313" key="5">
    <source>
        <dbReference type="Proteomes" id="UP000284751"/>
    </source>
</evidence>
<evidence type="ECO:0000259" key="2">
    <source>
        <dbReference type="Pfam" id="PF05598"/>
    </source>
</evidence>
<accession>A0A412AVN9</accession>
<dbReference type="InterPro" id="IPR008490">
    <property type="entry name" value="Transposase_InsH_N"/>
</dbReference>
<dbReference type="EMBL" id="QRTC01000045">
    <property type="protein sequence ID" value="RGQ37689.1"/>
    <property type="molecule type" value="Genomic_DNA"/>
</dbReference>
<name>A0A412AVN9_9FIRM</name>
<dbReference type="Proteomes" id="UP000284751">
    <property type="component" value="Unassembled WGS sequence"/>
</dbReference>
<dbReference type="Pfam" id="PF05598">
    <property type="entry name" value="DUF772"/>
    <property type="match status" value="1"/>
</dbReference>
<dbReference type="Pfam" id="PF13751">
    <property type="entry name" value="DDE_Tnp_1_6"/>
    <property type="match status" value="1"/>
</dbReference>
<evidence type="ECO:0000313" key="4">
    <source>
        <dbReference type="EMBL" id="RGQ37689.1"/>
    </source>
</evidence>
<dbReference type="PANTHER" id="PTHR33408:SF2">
    <property type="entry name" value="TRANSPOSASE DDE DOMAIN-CONTAINING PROTEIN"/>
    <property type="match status" value="1"/>
</dbReference>
<proteinExistence type="predicted"/>
<dbReference type="InterPro" id="IPR025668">
    <property type="entry name" value="Tnp_DDE_dom"/>
</dbReference>
<feature type="region of interest" description="Disordered" evidence="1">
    <location>
        <begin position="138"/>
        <end position="170"/>
    </location>
</feature>
<organism evidence="4 5">
    <name type="scientific">[Clostridium] leptum</name>
    <dbReference type="NCBI Taxonomy" id="1535"/>
    <lineage>
        <taxon>Bacteria</taxon>
        <taxon>Bacillati</taxon>
        <taxon>Bacillota</taxon>
        <taxon>Clostridia</taxon>
        <taxon>Eubacteriales</taxon>
        <taxon>Oscillospiraceae</taxon>
        <taxon>Oscillospiraceae incertae sedis</taxon>
    </lineage>
</organism>
<feature type="domain" description="Transposase DDE" evidence="3">
    <location>
        <begin position="295"/>
        <end position="414"/>
    </location>
</feature>
<reference evidence="4 5" key="1">
    <citation type="submission" date="2018-08" db="EMBL/GenBank/DDBJ databases">
        <title>A genome reference for cultivated species of the human gut microbiota.</title>
        <authorList>
            <person name="Zou Y."/>
            <person name="Xue W."/>
            <person name="Luo G."/>
        </authorList>
    </citation>
    <scope>NUCLEOTIDE SEQUENCE [LARGE SCALE GENOMIC DNA]</scope>
    <source>
        <strain evidence="4 5">AF28-26</strain>
    </source>
</reference>
<gene>
    <name evidence="4" type="ORF">DWY99_10550</name>
</gene>
<evidence type="ECO:0000259" key="3">
    <source>
        <dbReference type="Pfam" id="PF13751"/>
    </source>
</evidence>
<dbReference type="InterPro" id="IPR047629">
    <property type="entry name" value="IS1182_transpos"/>
</dbReference>
<comment type="caution">
    <text evidence="4">The sequence shown here is derived from an EMBL/GenBank/DDBJ whole genome shotgun (WGS) entry which is preliminary data.</text>
</comment>
<dbReference type="PANTHER" id="PTHR33408">
    <property type="entry name" value="TRANSPOSASE"/>
    <property type="match status" value="1"/>
</dbReference>